<dbReference type="InterPro" id="IPR050640">
    <property type="entry name" value="Bact_2-comp_sensor_kinase"/>
</dbReference>
<dbReference type="EMBL" id="QXED01000007">
    <property type="protein sequence ID" value="RIV19762.1"/>
    <property type="molecule type" value="Genomic_DNA"/>
</dbReference>
<dbReference type="PANTHER" id="PTHR34220">
    <property type="entry name" value="SENSOR HISTIDINE KINASE YPDA"/>
    <property type="match status" value="1"/>
</dbReference>
<name>A0A418M1Z5_9BACT</name>
<accession>A0A418M1Z5</accession>
<feature type="domain" description="Signal transduction histidine kinase internal region" evidence="2">
    <location>
        <begin position="154"/>
        <end position="231"/>
    </location>
</feature>
<dbReference type="InterPro" id="IPR010559">
    <property type="entry name" value="Sig_transdc_His_kin_internal"/>
</dbReference>
<evidence type="ECO:0000256" key="1">
    <source>
        <dbReference type="SAM" id="Phobius"/>
    </source>
</evidence>
<protein>
    <submittedName>
        <fullName evidence="3">Sensor protein lytS</fullName>
    </submittedName>
</protein>
<keyword evidence="1" id="KW-1133">Transmembrane helix</keyword>
<keyword evidence="1" id="KW-0472">Membrane</keyword>
<dbReference type="Proteomes" id="UP000283523">
    <property type="component" value="Unassembled WGS sequence"/>
</dbReference>
<gene>
    <name evidence="3" type="ORF">DYU11_22805</name>
</gene>
<keyword evidence="1" id="KW-0812">Transmembrane</keyword>
<dbReference type="GO" id="GO:0016020">
    <property type="term" value="C:membrane"/>
    <property type="evidence" value="ECO:0007669"/>
    <property type="project" value="InterPro"/>
</dbReference>
<organism evidence="3 4">
    <name type="scientific">Fibrisoma montanum</name>
    <dbReference type="NCBI Taxonomy" id="2305895"/>
    <lineage>
        <taxon>Bacteria</taxon>
        <taxon>Pseudomonadati</taxon>
        <taxon>Bacteroidota</taxon>
        <taxon>Cytophagia</taxon>
        <taxon>Cytophagales</taxon>
        <taxon>Spirosomataceae</taxon>
        <taxon>Fibrisoma</taxon>
    </lineage>
</organism>
<dbReference type="Pfam" id="PF06580">
    <property type="entry name" value="His_kinase"/>
    <property type="match status" value="1"/>
</dbReference>
<dbReference type="InterPro" id="IPR036890">
    <property type="entry name" value="HATPase_C_sf"/>
</dbReference>
<dbReference type="SUPFAM" id="SSF55874">
    <property type="entry name" value="ATPase domain of HSP90 chaperone/DNA topoisomerase II/histidine kinase"/>
    <property type="match status" value="1"/>
</dbReference>
<reference evidence="3 4" key="1">
    <citation type="submission" date="2018-08" db="EMBL/GenBank/DDBJ databases">
        <title>Fibrisoma montanum sp. nov., isolated from Danxia mountain soil.</title>
        <authorList>
            <person name="Huang Y."/>
        </authorList>
    </citation>
    <scope>NUCLEOTIDE SEQUENCE [LARGE SCALE GENOMIC DNA]</scope>
    <source>
        <strain evidence="3 4">HYT19</strain>
    </source>
</reference>
<dbReference type="PANTHER" id="PTHR34220:SF7">
    <property type="entry name" value="SENSOR HISTIDINE KINASE YPDA"/>
    <property type="match status" value="1"/>
</dbReference>
<dbReference type="AlphaFoldDB" id="A0A418M1Z5"/>
<keyword evidence="4" id="KW-1185">Reference proteome</keyword>
<evidence type="ECO:0000313" key="3">
    <source>
        <dbReference type="EMBL" id="RIV19762.1"/>
    </source>
</evidence>
<comment type="caution">
    <text evidence="3">The sequence shown here is derived from an EMBL/GenBank/DDBJ whole genome shotgun (WGS) entry which is preliminary data.</text>
</comment>
<dbReference type="Gene3D" id="3.30.565.10">
    <property type="entry name" value="Histidine kinase-like ATPase, C-terminal domain"/>
    <property type="match status" value="1"/>
</dbReference>
<evidence type="ECO:0000313" key="4">
    <source>
        <dbReference type="Proteomes" id="UP000283523"/>
    </source>
</evidence>
<feature type="transmembrane region" description="Helical" evidence="1">
    <location>
        <begin position="67"/>
        <end position="93"/>
    </location>
</feature>
<dbReference type="GO" id="GO:0000155">
    <property type="term" value="F:phosphorelay sensor kinase activity"/>
    <property type="evidence" value="ECO:0007669"/>
    <property type="project" value="InterPro"/>
</dbReference>
<proteinExistence type="predicted"/>
<evidence type="ECO:0000259" key="2">
    <source>
        <dbReference type="Pfam" id="PF06580"/>
    </source>
</evidence>
<feature type="transmembrane region" description="Helical" evidence="1">
    <location>
        <begin position="113"/>
        <end position="134"/>
    </location>
</feature>
<sequence>MGLLIYLIVYYVDPRSFEVPPYVGPNAWKAHCFDIFSCLIGAYILSELSLWGNDQLNRILPWEDRPLLRFVLQLLTLVVDSVVVIGGIVWVITLIEEPNYHYTEGDWLSIRQTFAFGSLMALFINAIQTGEYFFTRWRTSMLEAERLKRESVEARFEALKGQLDPHFLFNNLNTLSYIVEENPRRAVAFIENLSLVYRYVLQNRDKTLVPLRDELKLAEAYLFLLKNRFEEGLQVTIDVPDCDRDRLIPPMTLQLLLENAVKHNVVNEQHPLQITLTCNEAGELVVQNSLHRRQHVEAGTGIGLQNIRHRYELLINKQPDVVENGQSFTVRLPLIGT</sequence>